<evidence type="ECO:0000256" key="4">
    <source>
        <dbReference type="RuleBase" id="RU000363"/>
    </source>
</evidence>
<dbReference type="Gene3D" id="3.40.50.720">
    <property type="entry name" value="NAD(P)-binding Rossmann-like Domain"/>
    <property type="match status" value="1"/>
</dbReference>
<evidence type="ECO:0000256" key="3">
    <source>
        <dbReference type="ARBA" id="ARBA00023002"/>
    </source>
</evidence>
<name>A0AA39V975_9LECA</name>
<dbReference type="SUPFAM" id="SSF51735">
    <property type="entry name" value="NAD(P)-binding Rossmann-fold domains"/>
    <property type="match status" value="1"/>
</dbReference>
<evidence type="ECO:0000313" key="6">
    <source>
        <dbReference type="Proteomes" id="UP001166286"/>
    </source>
</evidence>
<dbReference type="InterPro" id="IPR002347">
    <property type="entry name" value="SDR_fam"/>
</dbReference>
<keyword evidence="3" id="KW-0560">Oxidoreductase</keyword>
<evidence type="ECO:0008006" key="7">
    <source>
        <dbReference type="Google" id="ProtNLM"/>
    </source>
</evidence>
<dbReference type="Proteomes" id="UP001166286">
    <property type="component" value="Unassembled WGS sequence"/>
</dbReference>
<reference evidence="5" key="1">
    <citation type="submission" date="2023-03" db="EMBL/GenBank/DDBJ databases">
        <title>Complete genome of Cladonia borealis.</title>
        <authorList>
            <person name="Park H."/>
        </authorList>
    </citation>
    <scope>NUCLEOTIDE SEQUENCE</scope>
    <source>
        <strain evidence="5">ANT050790</strain>
    </source>
</reference>
<evidence type="ECO:0000256" key="1">
    <source>
        <dbReference type="ARBA" id="ARBA00006484"/>
    </source>
</evidence>
<dbReference type="PRINTS" id="PR00080">
    <property type="entry name" value="SDRFAMILY"/>
</dbReference>
<dbReference type="PANTHER" id="PTHR43963">
    <property type="entry name" value="CARBONYL REDUCTASE 1-RELATED"/>
    <property type="match status" value="1"/>
</dbReference>
<comment type="similarity">
    <text evidence="1 4">Belongs to the short-chain dehydrogenases/reductases (SDR) family.</text>
</comment>
<dbReference type="Pfam" id="PF00106">
    <property type="entry name" value="adh_short"/>
    <property type="match status" value="2"/>
</dbReference>
<comment type="caution">
    <text evidence="5">The sequence shown here is derived from an EMBL/GenBank/DDBJ whole genome shotgun (WGS) entry which is preliminary data.</text>
</comment>
<dbReference type="InterPro" id="IPR036291">
    <property type="entry name" value="NAD(P)-bd_dom_sf"/>
</dbReference>
<proteinExistence type="inferred from homology"/>
<accession>A0AA39V975</accession>
<gene>
    <name evidence="5" type="ORF">JMJ35_003237</name>
</gene>
<organism evidence="5 6">
    <name type="scientific">Cladonia borealis</name>
    <dbReference type="NCBI Taxonomy" id="184061"/>
    <lineage>
        <taxon>Eukaryota</taxon>
        <taxon>Fungi</taxon>
        <taxon>Dikarya</taxon>
        <taxon>Ascomycota</taxon>
        <taxon>Pezizomycotina</taxon>
        <taxon>Lecanoromycetes</taxon>
        <taxon>OSLEUM clade</taxon>
        <taxon>Lecanoromycetidae</taxon>
        <taxon>Lecanorales</taxon>
        <taxon>Lecanorineae</taxon>
        <taxon>Cladoniaceae</taxon>
        <taxon>Cladonia</taxon>
    </lineage>
</organism>
<dbReference type="PANTHER" id="PTHR43963:SF6">
    <property type="entry name" value="CHAIN DEHYDROGENASE FAMILY PROTEIN, PUTATIVE (AFU_ORTHOLOGUE AFUA_3G15350)-RELATED"/>
    <property type="match status" value="1"/>
</dbReference>
<keyword evidence="6" id="KW-1185">Reference proteome</keyword>
<keyword evidence="2" id="KW-0521">NADP</keyword>
<sequence length="289" mass="31211">MSFSRVAAVTGANKGIGLAIVRNLALQYPSSTLNNGPLLIYLTARDRSRGEEAIKTLQNDAQLKSAKALAADGGLATIEYHGLDISKPQSITDFASFLKQKHPDGIDIVVNNAGIAMTGFDINVVRQTLQTNYHGTLLSTLSLLPLLRPHARLINISSTVGHLSTKYSPTLISRFQSSRSVADITTLMNDFTSAVERGTEKEEGWPSAAYAVSKSGVTGMTRAVAWEERERGRGVLVNCCCPGYVDTEMTRGRGVRSVDEGARTPVLLALGGIGDVTGEFWKDERVVEW</sequence>
<protein>
    <recommendedName>
        <fullName evidence="7">Carbonyl reductase</fullName>
    </recommendedName>
</protein>
<evidence type="ECO:0000256" key="2">
    <source>
        <dbReference type="ARBA" id="ARBA00022857"/>
    </source>
</evidence>
<dbReference type="AlphaFoldDB" id="A0AA39V975"/>
<evidence type="ECO:0000313" key="5">
    <source>
        <dbReference type="EMBL" id="KAK0514620.1"/>
    </source>
</evidence>
<dbReference type="GO" id="GO:0016491">
    <property type="term" value="F:oxidoreductase activity"/>
    <property type="evidence" value="ECO:0007669"/>
    <property type="project" value="UniProtKB-KW"/>
</dbReference>
<dbReference type="PRINTS" id="PR00081">
    <property type="entry name" value="GDHRDH"/>
</dbReference>
<dbReference type="EMBL" id="JAFEKC020000005">
    <property type="protein sequence ID" value="KAK0514620.1"/>
    <property type="molecule type" value="Genomic_DNA"/>
</dbReference>